<proteinExistence type="predicted"/>
<dbReference type="EMBL" id="JARDXE010000028">
    <property type="protein sequence ID" value="MDE8649495.1"/>
    <property type="molecule type" value="Genomic_DNA"/>
</dbReference>
<name>A0AAW6LVT4_RHOSG</name>
<dbReference type="Proteomes" id="UP001217325">
    <property type="component" value="Unassembled WGS sequence"/>
</dbReference>
<sequence length="265" mass="29190">MNTRTLIAGDAYSPVILHVPHASRVIPPEIRSSLTVTDDRLAAELDEITDAHTDVIAKHAAQSATLRPWTLCNDLSRLVIDPERFPDEREELNAVGRGAVYTRTCNGDILRNTDNTTRDALLDTYFHPYAAAMSDLVTDRIAATGRAVIIDVHSYPTSPSAYELHSDGQRPALCIGADPHHTPPWLIEAAYAAFSPLEDIGIDTPFSGTYVPLDHYNTDRRVYSVMIELRRDQYLTETGELVDIAAENLGAILGRLVDAADRGSR</sequence>
<evidence type="ECO:0000313" key="1">
    <source>
        <dbReference type="EMBL" id="MDE8649495.1"/>
    </source>
</evidence>
<dbReference type="RefSeq" id="WP_275232914.1">
    <property type="nucleotide sequence ID" value="NZ_JARDXE010000028.1"/>
</dbReference>
<accession>A0AAW6LVT4</accession>
<protein>
    <submittedName>
        <fullName evidence="1">N-formylglutamate amidohydrolase</fullName>
    </submittedName>
</protein>
<dbReference type="SUPFAM" id="SSF53187">
    <property type="entry name" value="Zn-dependent exopeptidases"/>
    <property type="match status" value="1"/>
</dbReference>
<dbReference type="InterPro" id="IPR007709">
    <property type="entry name" value="N-FG_amidohydro"/>
</dbReference>
<comment type="caution">
    <text evidence="1">The sequence shown here is derived from an EMBL/GenBank/DDBJ whole genome shotgun (WGS) entry which is preliminary data.</text>
</comment>
<dbReference type="AlphaFoldDB" id="A0AAW6LVT4"/>
<reference evidence="1" key="1">
    <citation type="submission" date="2023-02" db="EMBL/GenBank/DDBJ databases">
        <title>A novel hydrolase synthesized by Rhodococcus erythropolis HQ is responsible for the detoxification of Zearalenone.</title>
        <authorList>
            <person name="Hu J."/>
            <person name="Xu J."/>
        </authorList>
    </citation>
    <scope>NUCLEOTIDE SEQUENCE</scope>
    <source>
        <strain evidence="1">HQ</strain>
    </source>
</reference>
<evidence type="ECO:0000313" key="2">
    <source>
        <dbReference type="Proteomes" id="UP001217325"/>
    </source>
</evidence>
<dbReference type="Pfam" id="PF05013">
    <property type="entry name" value="FGase"/>
    <property type="match status" value="1"/>
</dbReference>
<organism evidence="1 2">
    <name type="scientific">Rhodococcus qingshengii</name>
    <dbReference type="NCBI Taxonomy" id="334542"/>
    <lineage>
        <taxon>Bacteria</taxon>
        <taxon>Bacillati</taxon>
        <taxon>Actinomycetota</taxon>
        <taxon>Actinomycetes</taxon>
        <taxon>Mycobacteriales</taxon>
        <taxon>Nocardiaceae</taxon>
        <taxon>Rhodococcus</taxon>
        <taxon>Rhodococcus erythropolis group</taxon>
    </lineage>
</organism>
<gene>
    <name evidence="1" type="ORF">PXH69_31460</name>
</gene>
<dbReference type="Gene3D" id="3.40.630.40">
    <property type="entry name" value="Zn-dependent exopeptidases"/>
    <property type="match status" value="1"/>
</dbReference>